<organism evidence="2 3">
    <name type="scientific">Mycena chlorophos</name>
    <name type="common">Agaric fungus</name>
    <name type="synonym">Agaricus chlorophos</name>
    <dbReference type="NCBI Taxonomy" id="658473"/>
    <lineage>
        <taxon>Eukaryota</taxon>
        <taxon>Fungi</taxon>
        <taxon>Dikarya</taxon>
        <taxon>Basidiomycota</taxon>
        <taxon>Agaricomycotina</taxon>
        <taxon>Agaricomycetes</taxon>
        <taxon>Agaricomycetidae</taxon>
        <taxon>Agaricales</taxon>
        <taxon>Marasmiineae</taxon>
        <taxon>Mycenaceae</taxon>
        <taxon>Mycena</taxon>
    </lineage>
</organism>
<name>A0A8H6RZV6_MYCCL</name>
<evidence type="ECO:0000313" key="3">
    <source>
        <dbReference type="Proteomes" id="UP000613580"/>
    </source>
</evidence>
<dbReference type="Proteomes" id="UP000613580">
    <property type="component" value="Unassembled WGS sequence"/>
</dbReference>
<evidence type="ECO:0000313" key="2">
    <source>
        <dbReference type="EMBL" id="KAF7290008.1"/>
    </source>
</evidence>
<protein>
    <submittedName>
        <fullName evidence="2">Uncharacterized protein</fullName>
    </submittedName>
</protein>
<accession>A0A8H6RZV6</accession>
<gene>
    <name evidence="2" type="ORF">HMN09_01305500</name>
</gene>
<feature type="compositionally biased region" description="Low complexity" evidence="1">
    <location>
        <begin position="122"/>
        <end position="137"/>
    </location>
</feature>
<sequence>MSVMVSQIHAHAEKSHFALTHAGLACRKVKSQDEREYGALRLRRYKRRRGKPVCFCGSSLVLEEEEVEQHGSHRWRRRRAVLWLWAPVVAVVVFLRKRRPKPIVREKPATGDAVLVEPFPGEAAASARSPSPSTQSPGESKTLDVAWSHPSLSLSTQPTLPASALTDAASISPTVGTGTTQRERELEARLAALESQIHYVVAEPPPYVPPPPSE</sequence>
<dbReference type="EMBL" id="JACAZE010000027">
    <property type="protein sequence ID" value="KAF7290008.1"/>
    <property type="molecule type" value="Genomic_DNA"/>
</dbReference>
<feature type="region of interest" description="Disordered" evidence="1">
    <location>
        <begin position="122"/>
        <end position="143"/>
    </location>
</feature>
<reference evidence="2" key="1">
    <citation type="submission" date="2020-05" db="EMBL/GenBank/DDBJ databases">
        <title>Mycena genomes resolve the evolution of fungal bioluminescence.</title>
        <authorList>
            <person name="Tsai I.J."/>
        </authorList>
    </citation>
    <scope>NUCLEOTIDE SEQUENCE</scope>
    <source>
        <strain evidence="2">110903Hualien_Pintung</strain>
    </source>
</reference>
<comment type="caution">
    <text evidence="2">The sequence shown here is derived from an EMBL/GenBank/DDBJ whole genome shotgun (WGS) entry which is preliminary data.</text>
</comment>
<dbReference type="AlphaFoldDB" id="A0A8H6RZV6"/>
<keyword evidence="3" id="KW-1185">Reference proteome</keyword>
<evidence type="ECO:0000256" key="1">
    <source>
        <dbReference type="SAM" id="MobiDB-lite"/>
    </source>
</evidence>
<proteinExistence type="predicted"/>